<keyword evidence="3 6" id="KW-0547">Nucleotide-binding</keyword>
<protein>
    <recommendedName>
        <fullName evidence="8">Protein kinase domain-containing protein</fullName>
    </recommendedName>
</protein>
<dbReference type="InterPro" id="IPR000719">
    <property type="entry name" value="Prot_kinase_dom"/>
</dbReference>
<evidence type="ECO:0000256" key="6">
    <source>
        <dbReference type="PROSITE-ProRule" id="PRU10141"/>
    </source>
</evidence>
<keyword evidence="10" id="KW-1185">Reference proteome</keyword>
<dbReference type="RefSeq" id="XP_066912917.1">
    <property type="nucleotide sequence ID" value="XM_067056816.1"/>
</dbReference>
<dbReference type="InterPro" id="IPR011009">
    <property type="entry name" value="Kinase-like_dom_sf"/>
</dbReference>
<reference evidence="9" key="1">
    <citation type="submission" date="2021-01" db="UniProtKB">
        <authorList>
            <consortium name="EnsemblMetazoa"/>
        </authorList>
    </citation>
    <scope>IDENTIFICATION</scope>
</reference>
<dbReference type="Gene3D" id="3.30.200.20">
    <property type="entry name" value="Phosphorylase Kinase, domain 1"/>
    <property type="match status" value="1"/>
</dbReference>
<proteinExistence type="inferred from homology"/>
<evidence type="ECO:0000256" key="7">
    <source>
        <dbReference type="RuleBase" id="RU000304"/>
    </source>
</evidence>
<dbReference type="GO" id="GO:0004674">
    <property type="term" value="F:protein serine/threonine kinase activity"/>
    <property type="evidence" value="ECO:0007669"/>
    <property type="project" value="UniProtKB-KW"/>
</dbReference>
<comment type="similarity">
    <text evidence="7">Belongs to the protein kinase superfamily.</text>
</comment>
<evidence type="ECO:0000256" key="1">
    <source>
        <dbReference type="ARBA" id="ARBA00022527"/>
    </source>
</evidence>
<dbReference type="InterPro" id="IPR017441">
    <property type="entry name" value="Protein_kinase_ATP_BS"/>
</dbReference>
<dbReference type="Proteomes" id="UP000594262">
    <property type="component" value="Unplaced"/>
</dbReference>
<accession>A0A7M5V055</accession>
<dbReference type="EnsemblMetazoa" id="CLYHEMT005356.1">
    <property type="protein sequence ID" value="CLYHEMP005356.1"/>
    <property type="gene ID" value="CLYHEMG005356"/>
</dbReference>
<dbReference type="PANTHER" id="PTHR24347">
    <property type="entry name" value="SERINE/THREONINE-PROTEIN KINASE"/>
    <property type="match status" value="1"/>
</dbReference>
<dbReference type="PROSITE" id="PS50011">
    <property type="entry name" value="PROTEIN_KINASE_DOM"/>
    <property type="match status" value="1"/>
</dbReference>
<dbReference type="SMART" id="SM00220">
    <property type="entry name" value="S_TKc"/>
    <property type="match status" value="1"/>
</dbReference>
<dbReference type="Pfam" id="PF00069">
    <property type="entry name" value="Pkinase"/>
    <property type="match status" value="1"/>
</dbReference>
<evidence type="ECO:0000256" key="3">
    <source>
        <dbReference type="ARBA" id="ARBA00022741"/>
    </source>
</evidence>
<dbReference type="GO" id="GO:0005524">
    <property type="term" value="F:ATP binding"/>
    <property type="evidence" value="ECO:0007669"/>
    <property type="project" value="UniProtKB-UniRule"/>
</dbReference>
<dbReference type="AlphaFoldDB" id="A0A7M5V055"/>
<name>A0A7M5V055_9CNID</name>
<dbReference type="GeneID" id="136800191"/>
<evidence type="ECO:0000313" key="9">
    <source>
        <dbReference type="EnsemblMetazoa" id="CLYHEMP005356.1"/>
    </source>
</evidence>
<dbReference type="InterPro" id="IPR008271">
    <property type="entry name" value="Ser/Thr_kinase_AS"/>
</dbReference>
<dbReference type="SUPFAM" id="SSF56112">
    <property type="entry name" value="Protein kinase-like (PK-like)"/>
    <property type="match status" value="1"/>
</dbReference>
<organism evidence="9 10">
    <name type="scientific">Clytia hemisphaerica</name>
    <dbReference type="NCBI Taxonomy" id="252671"/>
    <lineage>
        <taxon>Eukaryota</taxon>
        <taxon>Metazoa</taxon>
        <taxon>Cnidaria</taxon>
        <taxon>Hydrozoa</taxon>
        <taxon>Hydroidolina</taxon>
        <taxon>Leptothecata</taxon>
        <taxon>Obeliida</taxon>
        <taxon>Clytiidae</taxon>
        <taxon>Clytia</taxon>
    </lineage>
</organism>
<dbReference type="PROSITE" id="PS00108">
    <property type="entry name" value="PROTEIN_KINASE_ST"/>
    <property type="match status" value="1"/>
</dbReference>
<dbReference type="FunFam" id="3.30.200.20:FF:000315">
    <property type="entry name" value="Calcium-dependent protein kinase 3"/>
    <property type="match status" value="1"/>
</dbReference>
<evidence type="ECO:0000256" key="5">
    <source>
        <dbReference type="ARBA" id="ARBA00022840"/>
    </source>
</evidence>
<keyword evidence="5 6" id="KW-0067">ATP-binding</keyword>
<dbReference type="FunFam" id="1.10.510.10:FF:000026">
    <property type="entry name" value="Calcium/calmodulin-dependent protein kinase type 1"/>
    <property type="match status" value="1"/>
</dbReference>
<evidence type="ECO:0000313" key="10">
    <source>
        <dbReference type="Proteomes" id="UP000594262"/>
    </source>
</evidence>
<keyword evidence="2" id="KW-0808">Transferase</keyword>
<dbReference type="PROSITE" id="PS00107">
    <property type="entry name" value="PROTEIN_KINASE_ATP"/>
    <property type="match status" value="1"/>
</dbReference>
<keyword evidence="1 7" id="KW-0723">Serine/threonine-protein kinase</keyword>
<keyword evidence="4" id="KW-0418">Kinase</keyword>
<evidence type="ECO:0000256" key="2">
    <source>
        <dbReference type="ARBA" id="ARBA00022679"/>
    </source>
</evidence>
<feature type="binding site" evidence="6">
    <location>
        <position position="59"/>
    </location>
    <ligand>
        <name>ATP</name>
        <dbReference type="ChEBI" id="CHEBI:30616"/>
    </ligand>
</feature>
<dbReference type="OrthoDB" id="40902at2759"/>
<dbReference type="Gene3D" id="1.10.510.10">
    <property type="entry name" value="Transferase(Phosphotransferase) domain 1"/>
    <property type="match status" value="1"/>
</dbReference>
<evidence type="ECO:0000259" key="8">
    <source>
        <dbReference type="PROSITE" id="PS50011"/>
    </source>
</evidence>
<feature type="domain" description="Protein kinase" evidence="8">
    <location>
        <begin position="30"/>
        <end position="286"/>
    </location>
</feature>
<evidence type="ECO:0000256" key="4">
    <source>
        <dbReference type="ARBA" id="ARBA00022777"/>
    </source>
</evidence>
<sequence>MAGFLKNFRKEQSRPLFGKKKFDDKFEKHYKQLELLGKGAFSEVFKVEKMSVGKNYAAKFISKKTLNPKEEASLESEIFIMKRVSHPNIVSLVELFDNRNYLYIVMDLVTGGELFDRIVEKGMYTEVDASNLCKQLLEAVNYIHSLGIIHRDLKPENLLYYDSSNDSKIMITDFGLAKDDDNEIQQTACGTPGYVAPEVLKLQPYGKPVDCWALGVITYILLCGYPPFYSEDDQELYRYIMDADFEYDSPYWDEISKDAKGFVGNLIELDVSKRFDCEKALQHPWISGDAALNKNIHDSVSTQIKKHFNAKSKWKQAINAATAIRRMQQLKF</sequence>